<comment type="caution">
    <text evidence="2">The sequence shown here is derived from an EMBL/GenBank/DDBJ whole genome shotgun (WGS) entry which is preliminary data.</text>
</comment>
<name>A0A0F9S1F2_9ZZZZ</name>
<dbReference type="AlphaFoldDB" id="A0A0F9S1F2"/>
<dbReference type="EMBL" id="LAZR01000678">
    <property type="protein sequence ID" value="KKN60909.1"/>
    <property type="molecule type" value="Genomic_DNA"/>
</dbReference>
<evidence type="ECO:0000313" key="2">
    <source>
        <dbReference type="EMBL" id="KKN60909.1"/>
    </source>
</evidence>
<reference evidence="2" key="1">
    <citation type="journal article" date="2015" name="Nature">
        <title>Complex archaea that bridge the gap between prokaryotes and eukaryotes.</title>
        <authorList>
            <person name="Spang A."/>
            <person name="Saw J.H."/>
            <person name="Jorgensen S.L."/>
            <person name="Zaremba-Niedzwiedzka K."/>
            <person name="Martijn J."/>
            <person name="Lind A.E."/>
            <person name="van Eijk R."/>
            <person name="Schleper C."/>
            <person name="Guy L."/>
            <person name="Ettema T.J."/>
        </authorList>
    </citation>
    <scope>NUCLEOTIDE SEQUENCE</scope>
</reference>
<feature type="transmembrane region" description="Helical" evidence="1">
    <location>
        <begin position="12"/>
        <end position="31"/>
    </location>
</feature>
<keyword evidence="1" id="KW-1133">Transmembrane helix</keyword>
<evidence type="ECO:0000256" key="1">
    <source>
        <dbReference type="SAM" id="Phobius"/>
    </source>
</evidence>
<sequence>MKLLKYLLTQRFWIGIASVLGGAGLILVHYIDYGGTLHFTFPDHGTLGLALVIFGALIAGLKSKKSRRPK</sequence>
<proteinExistence type="predicted"/>
<organism evidence="2">
    <name type="scientific">marine sediment metagenome</name>
    <dbReference type="NCBI Taxonomy" id="412755"/>
    <lineage>
        <taxon>unclassified sequences</taxon>
        <taxon>metagenomes</taxon>
        <taxon>ecological metagenomes</taxon>
    </lineage>
</organism>
<feature type="transmembrane region" description="Helical" evidence="1">
    <location>
        <begin position="43"/>
        <end position="61"/>
    </location>
</feature>
<keyword evidence="1" id="KW-0812">Transmembrane</keyword>
<protein>
    <submittedName>
        <fullName evidence="2">Uncharacterized protein</fullName>
    </submittedName>
</protein>
<keyword evidence="1" id="KW-0472">Membrane</keyword>
<accession>A0A0F9S1F2</accession>
<gene>
    <name evidence="2" type="ORF">LCGC14_0527080</name>
</gene>